<dbReference type="InterPro" id="IPR005312">
    <property type="entry name" value="DUF1759"/>
</dbReference>
<keyword evidence="1" id="KW-1185">Reference proteome</keyword>
<dbReference type="OrthoDB" id="7555186at2759"/>
<name>A0A9R1TJF7_9HYME</name>
<dbReference type="Pfam" id="PF03564">
    <property type="entry name" value="DUF1759"/>
    <property type="match status" value="1"/>
</dbReference>
<proteinExistence type="predicted"/>
<reference evidence="2" key="1">
    <citation type="submission" date="2025-08" db="UniProtKB">
        <authorList>
            <consortium name="RefSeq"/>
        </authorList>
    </citation>
    <scope>IDENTIFICATION</scope>
    <source>
        <strain evidence="2">USDA-PBARC FA_bdor</strain>
        <tissue evidence="2">Whole organism</tissue>
    </source>
</reference>
<evidence type="ECO:0008006" key="3">
    <source>
        <dbReference type="Google" id="ProtNLM"/>
    </source>
</evidence>
<dbReference type="PANTHER" id="PTHR47331:SF5">
    <property type="entry name" value="RIBONUCLEASE H"/>
    <property type="match status" value="1"/>
</dbReference>
<dbReference type="GeneID" id="105271702"/>
<evidence type="ECO:0000313" key="2">
    <source>
        <dbReference type="RefSeq" id="XP_011311719.1"/>
    </source>
</evidence>
<dbReference type="RefSeq" id="XP_011311719.1">
    <property type="nucleotide sequence ID" value="XM_011313417.1"/>
</dbReference>
<accession>A0A9R1TJF7</accession>
<dbReference type="KEGG" id="fas:105271702"/>
<dbReference type="Proteomes" id="UP000694866">
    <property type="component" value="Unplaced"/>
</dbReference>
<dbReference type="PANTHER" id="PTHR47331">
    <property type="entry name" value="PHD-TYPE DOMAIN-CONTAINING PROTEIN"/>
    <property type="match status" value="1"/>
</dbReference>
<organism evidence="1 2">
    <name type="scientific">Fopius arisanus</name>
    <dbReference type="NCBI Taxonomy" id="64838"/>
    <lineage>
        <taxon>Eukaryota</taxon>
        <taxon>Metazoa</taxon>
        <taxon>Ecdysozoa</taxon>
        <taxon>Arthropoda</taxon>
        <taxon>Hexapoda</taxon>
        <taxon>Insecta</taxon>
        <taxon>Pterygota</taxon>
        <taxon>Neoptera</taxon>
        <taxon>Endopterygota</taxon>
        <taxon>Hymenoptera</taxon>
        <taxon>Apocrita</taxon>
        <taxon>Ichneumonoidea</taxon>
        <taxon>Braconidae</taxon>
        <taxon>Opiinae</taxon>
        <taxon>Fopius</taxon>
    </lineage>
</organism>
<dbReference type="AlphaFoldDB" id="A0A9R1TJF7"/>
<evidence type="ECO:0000313" key="1">
    <source>
        <dbReference type="Proteomes" id="UP000694866"/>
    </source>
</evidence>
<sequence length="652" mass="72453">MQLETLTRTQQELSRAAENLNSLTQDELEGMERLINADWAETLSVHASLSEELPPTHDYISGGAFRQAADLKVNCMRMIFHQMGELKQSKSTPNPSTQSQPHQLKRISLRTFDGKYSEWKQFSDLFQSLVGKDETIPPVQKLVRLKEALKGQAASLLATFTVTDENYEKAWQKLARKYEDPRVIAQALFNRILNLPKITKANEENLNANAASVLETMDQLLAMTGLEKKDLFEQMAVHLLRKSLDSETLRAWELKVGTSKEFTTLQEFANFVETCGRGINVGSKLHASIGHSQLTSSPAPQRKRSVHVAVTAQSEADSTRGAPRNSCAFCEEPHFIANCKKFTDLTPAQRNDVVVSKRLCFNCLGPHLVAKCKCVKTCFTCNRRHHTLIHGGSPYTMDPLPVETSGLERVIPPTVGASRATGSTESTTVSNNQVVKENSEILNKESSQQTVDQQYVLLATAQALAHSPKGYSLQTRILIDQGSEISFVTEHLVQQLQLQRRSSTLELTGIGGTNSGHTRGIVSIPLQAVNGLQQVLINAHILKKLTVKLPTFSLPLTRIEAIQGLQLADPQYLTPGPIDIIIGADSYGRIIESRVVKTKDTQLVGQQTIFGWILSGPLKLQSCSSTKKRRNHHKIESRLQRIKSELIRDISK</sequence>
<gene>
    <name evidence="2" type="primary">LOC105271702</name>
</gene>
<protein>
    <recommendedName>
        <fullName evidence="3">Peptidase aspartic putative domain-containing protein</fullName>
    </recommendedName>
</protein>